<feature type="repeat" description="ARM" evidence="1">
    <location>
        <begin position="738"/>
        <end position="780"/>
    </location>
</feature>
<feature type="compositionally biased region" description="Low complexity" evidence="2">
    <location>
        <begin position="140"/>
        <end position="154"/>
    </location>
</feature>
<comment type="caution">
    <text evidence="3">The sequence shown here is derived from an EMBL/GenBank/DDBJ whole genome shotgun (WGS) entry which is preliminary data.</text>
</comment>
<dbReference type="InterPro" id="IPR000225">
    <property type="entry name" value="Armadillo"/>
</dbReference>
<evidence type="ECO:0000313" key="3">
    <source>
        <dbReference type="EMBL" id="KAF6034334.1"/>
    </source>
</evidence>
<feature type="compositionally biased region" description="Low complexity" evidence="2">
    <location>
        <begin position="165"/>
        <end position="178"/>
    </location>
</feature>
<sequence>MFAVEWIEPYNVPPSRLITIVSRRLTSSTMEPTPPPGSRPKFRGRGRRYSKDVEFYEVPPDVKTSAQIVSEAKRELEAKVNLRDKVRGVATTRPYTPREDNRTLFGATSNDSLERAASSLSINSQFLEGLGASRPSSAIGSRPLSGLRPLSGSSTSAIPDSPTRSVVLGSSASSSRRLAPLERGATLIDDGKPPRPNSGENKRRAKSRLLHNSTPANTPNGSDGETPRSGSLTDLKLSDDKGLKDRRVHSGPKERTNSHIVTLEERGEGDGQEVSSPTKRLSSSADKQGRGNTEFIESTLQPLIDTLRRPSLDSSIVVDTCNEIYEVLDSSHLLGKACSKRTSILKAVFKCMEKSGPPVLLSLSRLALALRVSDKYLTLACKVIFKVSRDRRNDDLFMNNNIIDLMLDTVISLDCELQEDAVLYCCGVIKFLAANPTLAKAMTKKCTIYTLSSILTRINKKIDESEKPKDVYSRVLHLVTGAFRSFAEIEACVGQFTSHGIVDELCVTAVLLPNEVDTMVNVCSTFSKLTEHKVCCEALGKHPQCYRSLLKVLSYHKFVERLALRVCFVLGNLAQHSDESRIALFRTKDSLSVLVDTFEFYMGLVMKGIADAKADKVKVESGVLTKVIRVIANLSMNEQVGLNLCDNRKCIDLLIQIINIEDMAGLEEVVLNSMSTINNVCFYSISGTVMEEYEVDICRGLMKMLLRDHTDPLVAEVCRIFGNLTRNKLVREFLTANSVMEIVVTLLDSGDPDLVYFCAGVLTNLMHDADKRPVLKRENGIAKLIDVLKDFATTDWQLAGLVCQVLWNYSIDIRSSNLTFGERESQELVNLLTDYIDNAHLPSESSSTVEIRQYLHDTWISEFCAVAAQLRKRVKSHQSKFVELSPPRS</sequence>
<dbReference type="Proteomes" id="UP000593567">
    <property type="component" value="Unassembled WGS sequence"/>
</dbReference>
<feature type="region of interest" description="Disordered" evidence="2">
    <location>
        <begin position="131"/>
        <end position="293"/>
    </location>
</feature>
<accession>A0A7J7K8S0</accession>
<name>A0A7J7K8S0_BUGNE</name>
<evidence type="ECO:0000256" key="1">
    <source>
        <dbReference type="PROSITE-ProRule" id="PRU00259"/>
    </source>
</evidence>
<dbReference type="GO" id="GO:0044782">
    <property type="term" value="P:cilium organization"/>
    <property type="evidence" value="ECO:0007669"/>
    <property type="project" value="TreeGrafter"/>
</dbReference>
<dbReference type="EMBL" id="VXIV02001100">
    <property type="protein sequence ID" value="KAF6034334.1"/>
    <property type="molecule type" value="Genomic_DNA"/>
</dbReference>
<dbReference type="AlphaFoldDB" id="A0A7J7K8S0"/>
<gene>
    <name evidence="3" type="ORF">EB796_007349</name>
</gene>
<dbReference type="SUPFAM" id="SSF48371">
    <property type="entry name" value="ARM repeat"/>
    <property type="match status" value="1"/>
</dbReference>
<evidence type="ECO:0000313" key="4">
    <source>
        <dbReference type="Proteomes" id="UP000593567"/>
    </source>
</evidence>
<organism evidence="3 4">
    <name type="scientific">Bugula neritina</name>
    <name type="common">Brown bryozoan</name>
    <name type="synonym">Sertularia neritina</name>
    <dbReference type="NCBI Taxonomy" id="10212"/>
    <lineage>
        <taxon>Eukaryota</taxon>
        <taxon>Metazoa</taxon>
        <taxon>Spiralia</taxon>
        <taxon>Lophotrochozoa</taxon>
        <taxon>Bryozoa</taxon>
        <taxon>Gymnolaemata</taxon>
        <taxon>Cheilostomatida</taxon>
        <taxon>Flustrina</taxon>
        <taxon>Buguloidea</taxon>
        <taxon>Bugulidae</taxon>
        <taxon>Bugula</taxon>
    </lineage>
</organism>
<dbReference type="PROSITE" id="PS50176">
    <property type="entry name" value="ARM_REPEAT"/>
    <property type="match status" value="1"/>
</dbReference>
<feature type="region of interest" description="Disordered" evidence="2">
    <location>
        <begin position="26"/>
        <end position="46"/>
    </location>
</feature>
<feature type="compositionally biased region" description="Basic and acidic residues" evidence="2">
    <location>
        <begin position="236"/>
        <end position="245"/>
    </location>
</feature>
<proteinExistence type="predicted"/>
<dbReference type="OrthoDB" id="247006at2759"/>
<dbReference type="PANTHER" id="PTHR21356:SF1">
    <property type="entry name" value="ARMADILLO REPEAT-CONTAINING PROTEIN 2"/>
    <property type="match status" value="1"/>
</dbReference>
<reference evidence="3" key="1">
    <citation type="submission" date="2020-06" db="EMBL/GenBank/DDBJ databases">
        <title>Draft genome of Bugula neritina, a colonial animal packing powerful symbionts and potential medicines.</title>
        <authorList>
            <person name="Rayko M."/>
        </authorList>
    </citation>
    <scope>NUCLEOTIDE SEQUENCE [LARGE SCALE GENOMIC DNA]</scope>
    <source>
        <strain evidence="3">Kwan_BN1</strain>
    </source>
</reference>
<evidence type="ECO:0000256" key="2">
    <source>
        <dbReference type="SAM" id="MobiDB-lite"/>
    </source>
</evidence>
<feature type="compositionally biased region" description="Polar residues" evidence="2">
    <location>
        <begin position="155"/>
        <end position="164"/>
    </location>
</feature>
<feature type="compositionally biased region" description="Polar residues" evidence="2">
    <location>
        <begin position="210"/>
        <end position="223"/>
    </location>
</feature>
<dbReference type="InterPro" id="IPR016024">
    <property type="entry name" value="ARM-type_fold"/>
</dbReference>
<dbReference type="PANTHER" id="PTHR21356">
    <property type="entry name" value="ARMADILLO REPEAT CONTAINING 2"/>
    <property type="match status" value="1"/>
</dbReference>
<dbReference type="InterPro" id="IPR038905">
    <property type="entry name" value="ARMC2"/>
</dbReference>
<protein>
    <submittedName>
        <fullName evidence="3">ARMC2</fullName>
    </submittedName>
</protein>
<keyword evidence="4" id="KW-1185">Reference proteome</keyword>
<dbReference type="InterPro" id="IPR011989">
    <property type="entry name" value="ARM-like"/>
</dbReference>
<dbReference type="Gene3D" id="1.25.10.10">
    <property type="entry name" value="Leucine-rich Repeat Variant"/>
    <property type="match status" value="2"/>
</dbReference>
<feature type="compositionally biased region" description="Polar residues" evidence="2">
    <location>
        <begin position="273"/>
        <end position="286"/>
    </location>
</feature>
<feature type="compositionally biased region" description="Basic and acidic residues" evidence="2">
    <location>
        <begin position="251"/>
        <end position="269"/>
    </location>
</feature>